<comment type="caution">
    <text evidence="2">The sequence shown here is derived from an EMBL/GenBank/DDBJ whole genome shotgun (WGS) entry which is preliminary data.</text>
</comment>
<evidence type="ECO:0000313" key="3">
    <source>
        <dbReference type="Proteomes" id="UP000789831"/>
    </source>
</evidence>
<feature type="non-terminal residue" evidence="2">
    <location>
        <position position="45"/>
    </location>
</feature>
<organism evidence="2 3">
    <name type="scientific">Ambispora gerdemannii</name>
    <dbReference type="NCBI Taxonomy" id="144530"/>
    <lineage>
        <taxon>Eukaryota</taxon>
        <taxon>Fungi</taxon>
        <taxon>Fungi incertae sedis</taxon>
        <taxon>Mucoromycota</taxon>
        <taxon>Glomeromycotina</taxon>
        <taxon>Glomeromycetes</taxon>
        <taxon>Archaeosporales</taxon>
        <taxon>Ambisporaceae</taxon>
        <taxon>Ambispora</taxon>
    </lineage>
</organism>
<dbReference type="AlphaFoldDB" id="A0A9N9EI01"/>
<protein>
    <submittedName>
        <fullName evidence="2">3019_t:CDS:1</fullName>
    </submittedName>
</protein>
<gene>
    <name evidence="2" type="ORF">AGERDE_LOCUS12422</name>
</gene>
<evidence type="ECO:0000313" key="2">
    <source>
        <dbReference type="EMBL" id="CAG8674910.1"/>
    </source>
</evidence>
<feature type="region of interest" description="Disordered" evidence="1">
    <location>
        <begin position="1"/>
        <end position="20"/>
    </location>
</feature>
<dbReference type="Proteomes" id="UP000789831">
    <property type="component" value="Unassembled WGS sequence"/>
</dbReference>
<name>A0A9N9EI01_9GLOM</name>
<evidence type="ECO:0000256" key="1">
    <source>
        <dbReference type="SAM" id="MobiDB-lite"/>
    </source>
</evidence>
<proteinExistence type="predicted"/>
<keyword evidence="3" id="KW-1185">Reference proteome</keyword>
<reference evidence="2" key="1">
    <citation type="submission" date="2021-06" db="EMBL/GenBank/DDBJ databases">
        <authorList>
            <person name="Kallberg Y."/>
            <person name="Tangrot J."/>
            <person name="Rosling A."/>
        </authorList>
    </citation>
    <scope>NUCLEOTIDE SEQUENCE</scope>
    <source>
        <strain evidence="2">MT106</strain>
    </source>
</reference>
<accession>A0A9N9EI01</accession>
<dbReference type="EMBL" id="CAJVPL010008572">
    <property type="protein sequence ID" value="CAG8674910.1"/>
    <property type="molecule type" value="Genomic_DNA"/>
</dbReference>
<feature type="non-terminal residue" evidence="2">
    <location>
        <position position="1"/>
    </location>
</feature>
<sequence>NDALDEIITPGSPSDNPDREIIDPKILEINQQLQNSWKRRNRRID</sequence>